<evidence type="ECO:0000256" key="1">
    <source>
        <dbReference type="SAM" id="MobiDB-lite"/>
    </source>
</evidence>
<feature type="non-terminal residue" evidence="2">
    <location>
        <position position="93"/>
    </location>
</feature>
<dbReference type="EMBL" id="JAPTMU010000021">
    <property type="protein sequence ID" value="KAJ4925574.1"/>
    <property type="molecule type" value="Genomic_DNA"/>
</dbReference>
<name>A0AAD6F8G1_9TELE</name>
<gene>
    <name evidence="2" type="ORF">JOQ06_018300</name>
</gene>
<protein>
    <submittedName>
        <fullName evidence="2">Uncharacterized protein</fullName>
    </submittedName>
</protein>
<dbReference type="Proteomes" id="UP001219934">
    <property type="component" value="Unassembled WGS sequence"/>
</dbReference>
<keyword evidence="3" id="KW-1185">Reference proteome</keyword>
<feature type="compositionally biased region" description="Polar residues" evidence="1">
    <location>
        <begin position="50"/>
        <end position="63"/>
    </location>
</feature>
<feature type="region of interest" description="Disordered" evidence="1">
    <location>
        <begin position="47"/>
        <end position="71"/>
    </location>
</feature>
<reference evidence="2" key="1">
    <citation type="submission" date="2022-11" db="EMBL/GenBank/DDBJ databases">
        <title>Chromosome-level genome of Pogonophryne albipinna.</title>
        <authorList>
            <person name="Jo E."/>
        </authorList>
    </citation>
    <scope>NUCLEOTIDE SEQUENCE</scope>
    <source>
        <strain evidence="2">SGF0006</strain>
        <tissue evidence="2">Muscle</tissue>
    </source>
</reference>
<sequence length="93" mass="10035">SPRCLRGSPQIVQVGYRATQRSLGLLAAVKTNSVEILIENSLKRTRSMGLKNSSEKTTSSRSTLGGIRNEPLLHGLTAETHSGLDYLDGSKPK</sequence>
<feature type="non-terminal residue" evidence="2">
    <location>
        <position position="1"/>
    </location>
</feature>
<evidence type="ECO:0000313" key="2">
    <source>
        <dbReference type="EMBL" id="KAJ4925574.1"/>
    </source>
</evidence>
<comment type="caution">
    <text evidence="2">The sequence shown here is derived from an EMBL/GenBank/DDBJ whole genome shotgun (WGS) entry which is preliminary data.</text>
</comment>
<organism evidence="2 3">
    <name type="scientific">Pogonophryne albipinna</name>
    <dbReference type="NCBI Taxonomy" id="1090488"/>
    <lineage>
        <taxon>Eukaryota</taxon>
        <taxon>Metazoa</taxon>
        <taxon>Chordata</taxon>
        <taxon>Craniata</taxon>
        <taxon>Vertebrata</taxon>
        <taxon>Euteleostomi</taxon>
        <taxon>Actinopterygii</taxon>
        <taxon>Neopterygii</taxon>
        <taxon>Teleostei</taxon>
        <taxon>Neoteleostei</taxon>
        <taxon>Acanthomorphata</taxon>
        <taxon>Eupercaria</taxon>
        <taxon>Perciformes</taxon>
        <taxon>Notothenioidei</taxon>
        <taxon>Pogonophryne</taxon>
    </lineage>
</organism>
<dbReference type="AlphaFoldDB" id="A0AAD6F8G1"/>
<evidence type="ECO:0000313" key="3">
    <source>
        <dbReference type="Proteomes" id="UP001219934"/>
    </source>
</evidence>
<accession>A0AAD6F8G1</accession>
<proteinExistence type="predicted"/>